<comment type="caution">
    <text evidence="3">The sequence shown here is derived from an EMBL/GenBank/DDBJ whole genome shotgun (WGS) entry which is preliminary data.</text>
</comment>
<dbReference type="EMBL" id="CATQJA010002706">
    <property type="protein sequence ID" value="CAJ0585800.1"/>
    <property type="molecule type" value="Genomic_DNA"/>
</dbReference>
<evidence type="ECO:0000256" key="2">
    <source>
        <dbReference type="SAM" id="Phobius"/>
    </source>
</evidence>
<feature type="region of interest" description="Disordered" evidence="1">
    <location>
        <begin position="1"/>
        <end position="29"/>
    </location>
</feature>
<keyword evidence="4" id="KW-1185">Reference proteome</keyword>
<gene>
    <name evidence="3" type="ORF">MSPICULIGERA_LOCUS23810</name>
</gene>
<dbReference type="Proteomes" id="UP001177023">
    <property type="component" value="Unassembled WGS sequence"/>
</dbReference>
<proteinExistence type="predicted"/>
<protein>
    <submittedName>
        <fullName evidence="3">Uncharacterized protein</fullName>
    </submittedName>
</protein>
<feature type="compositionally biased region" description="Low complexity" evidence="1">
    <location>
        <begin position="1"/>
        <end position="12"/>
    </location>
</feature>
<evidence type="ECO:0000313" key="4">
    <source>
        <dbReference type="Proteomes" id="UP001177023"/>
    </source>
</evidence>
<evidence type="ECO:0000256" key="1">
    <source>
        <dbReference type="SAM" id="MobiDB-lite"/>
    </source>
</evidence>
<accession>A0AA36GCA0</accession>
<keyword evidence="2" id="KW-0472">Membrane</keyword>
<keyword evidence="2" id="KW-0812">Transmembrane</keyword>
<evidence type="ECO:0000313" key="3">
    <source>
        <dbReference type="EMBL" id="CAJ0585800.1"/>
    </source>
</evidence>
<keyword evidence="2" id="KW-1133">Transmembrane helix</keyword>
<organism evidence="3 4">
    <name type="scientific">Mesorhabditis spiculigera</name>
    <dbReference type="NCBI Taxonomy" id="96644"/>
    <lineage>
        <taxon>Eukaryota</taxon>
        <taxon>Metazoa</taxon>
        <taxon>Ecdysozoa</taxon>
        <taxon>Nematoda</taxon>
        <taxon>Chromadorea</taxon>
        <taxon>Rhabditida</taxon>
        <taxon>Rhabditina</taxon>
        <taxon>Rhabditomorpha</taxon>
        <taxon>Rhabditoidea</taxon>
        <taxon>Rhabditidae</taxon>
        <taxon>Mesorhabditinae</taxon>
        <taxon>Mesorhabditis</taxon>
    </lineage>
</organism>
<name>A0AA36GCA0_9BILA</name>
<sequence>MSESSFGAGSSSKNDKKRDEELGEDVEEVNAADCSQRLTKILVQLGLSLFVLGCLAGALIWSFNNGEKGTDNGEVHRDASKNFSIFIDQWAATGTYSNVIKSVDGPNSTERTDTHESWWYQDDANKRIVHRLDESHTIYVRADRSYYVTQKERDGPIDYCSAQNFGYSDYIQRLGMGSMMKHYSDIERTKNHTKVFIYDGDPHAVQLIQNPAVAFLVTAYADAGTGALIGWDTYFESSGNQYLYMASYWYDKMSPSPPCDDVFVIPAECPP</sequence>
<dbReference type="AlphaFoldDB" id="A0AA36GCA0"/>
<reference evidence="3" key="1">
    <citation type="submission" date="2023-06" db="EMBL/GenBank/DDBJ databases">
        <authorList>
            <person name="Delattre M."/>
        </authorList>
    </citation>
    <scope>NUCLEOTIDE SEQUENCE</scope>
    <source>
        <strain evidence="3">AF72</strain>
    </source>
</reference>
<feature type="non-terminal residue" evidence="3">
    <location>
        <position position="271"/>
    </location>
</feature>
<feature type="transmembrane region" description="Helical" evidence="2">
    <location>
        <begin position="41"/>
        <end position="63"/>
    </location>
</feature>